<dbReference type="InterPro" id="IPR050917">
    <property type="entry name" value="SOX_TF"/>
</dbReference>
<protein>
    <submittedName>
        <fullName evidence="7">Uncharacterized protein</fullName>
    </submittedName>
</protein>
<evidence type="ECO:0000256" key="2">
    <source>
        <dbReference type="ARBA" id="ARBA00023015"/>
    </source>
</evidence>
<dbReference type="AlphaFoldDB" id="A0A7R9DI74"/>
<comment type="subcellular location">
    <subcellularLocation>
        <location evidence="1">Nucleus</location>
    </subcellularLocation>
</comment>
<dbReference type="EMBL" id="OC324231">
    <property type="protein sequence ID" value="CAD7413996.1"/>
    <property type="molecule type" value="Genomic_DNA"/>
</dbReference>
<dbReference type="GO" id="GO:0000978">
    <property type="term" value="F:RNA polymerase II cis-regulatory region sequence-specific DNA binding"/>
    <property type="evidence" value="ECO:0007669"/>
    <property type="project" value="TreeGrafter"/>
</dbReference>
<gene>
    <name evidence="7" type="ORF">TCEB3V08_LOCUS11952</name>
</gene>
<sequence>MPKRLLDLRLTNGRSRPTDRLISQQISVDRVRKPHRQSRLLSDADKRPFVEEAERLRVIHKREHPDYKYQPRRRKGGVKTGGGSNGATSVEGEAPHSRVQGQQHHEYGVKFSPSYKQEDTMSGSQRSPSSMSGSPHSAHGPPTPPTTPNGGDKRSAGSLGPIGHHMSPGTGSADHHQHVNASHHHHHPHHQTSHNFDLSRIDVGELTCGGDPSIILQEDEALVDGSELDQYLPPGGQQPPVAHHFMYSPPQTHHHHHHPHPNMLLSIHHNARRKSDDDPHESNNNNDQHQLKLKKQCLEDSNPPLGASSYNGYTNQEDVIVPSLRYHELQPSSLIKTEKDMYQQNPSVPSSALYQNHIMTPTPNYYGSAGSMGHPHHQYLPPYQHIQQRTLFGNSGGIAGLGSPETIWSNYG</sequence>
<keyword evidence="3" id="KW-0238">DNA-binding</keyword>
<dbReference type="PANTHER" id="PTHR45803:SF5">
    <property type="entry name" value="SOX100B"/>
    <property type="match status" value="1"/>
</dbReference>
<keyword evidence="5" id="KW-0539">Nucleus</keyword>
<keyword evidence="2" id="KW-0805">Transcription regulation</keyword>
<dbReference type="SUPFAM" id="SSF47095">
    <property type="entry name" value="HMG-box"/>
    <property type="match status" value="1"/>
</dbReference>
<evidence type="ECO:0000313" key="7">
    <source>
        <dbReference type="EMBL" id="CAD7413996.1"/>
    </source>
</evidence>
<evidence type="ECO:0000256" key="1">
    <source>
        <dbReference type="ARBA" id="ARBA00004123"/>
    </source>
</evidence>
<dbReference type="InterPro" id="IPR036910">
    <property type="entry name" value="HMG_box_dom_sf"/>
</dbReference>
<dbReference type="GO" id="GO:0005634">
    <property type="term" value="C:nucleus"/>
    <property type="evidence" value="ECO:0007669"/>
    <property type="project" value="UniProtKB-SubCell"/>
</dbReference>
<evidence type="ECO:0000256" key="5">
    <source>
        <dbReference type="ARBA" id="ARBA00023242"/>
    </source>
</evidence>
<reference evidence="7" key="1">
    <citation type="submission" date="2020-11" db="EMBL/GenBank/DDBJ databases">
        <authorList>
            <person name="Tran Van P."/>
        </authorList>
    </citation>
    <scope>NUCLEOTIDE SEQUENCE</scope>
</reference>
<evidence type="ECO:0000256" key="4">
    <source>
        <dbReference type="ARBA" id="ARBA00023163"/>
    </source>
</evidence>
<evidence type="ECO:0000256" key="3">
    <source>
        <dbReference type="ARBA" id="ARBA00023125"/>
    </source>
</evidence>
<dbReference type="PANTHER" id="PTHR45803">
    <property type="entry name" value="SOX100B"/>
    <property type="match status" value="1"/>
</dbReference>
<accession>A0A7R9DI74</accession>
<organism evidence="7">
    <name type="scientific">Timema cristinae</name>
    <name type="common">Walking stick</name>
    <dbReference type="NCBI Taxonomy" id="61476"/>
    <lineage>
        <taxon>Eukaryota</taxon>
        <taxon>Metazoa</taxon>
        <taxon>Ecdysozoa</taxon>
        <taxon>Arthropoda</taxon>
        <taxon>Hexapoda</taxon>
        <taxon>Insecta</taxon>
        <taxon>Pterygota</taxon>
        <taxon>Neoptera</taxon>
        <taxon>Polyneoptera</taxon>
        <taxon>Phasmatodea</taxon>
        <taxon>Timematodea</taxon>
        <taxon>Timematoidea</taxon>
        <taxon>Timematidae</taxon>
        <taxon>Timema</taxon>
    </lineage>
</organism>
<feature type="region of interest" description="Disordered" evidence="6">
    <location>
        <begin position="233"/>
        <end position="262"/>
    </location>
</feature>
<name>A0A7R9DI74_TIMCR</name>
<proteinExistence type="predicted"/>
<dbReference type="Gene3D" id="1.10.30.10">
    <property type="entry name" value="High mobility group box domain"/>
    <property type="match status" value="1"/>
</dbReference>
<feature type="region of interest" description="Disordered" evidence="6">
    <location>
        <begin position="62"/>
        <end position="195"/>
    </location>
</feature>
<keyword evidence="4" id="KW-0804">Transcription</keyword>
<feature type="compositionally biased region" description="Low complexity" evidence="6">
    <location>
        <begin position="120"/>
        <end position="140"/>
    </location>
</feature>
<feature type="compositionally biased region" description="Basic residues" evidence="6">
    <location>
        <begin position="181"/>
        <end position="192"/>
    </location>
</feature>
<dbReference type="GO" id="GO:0000981">
    <property type="term" value="F:DNA-binding transcription factor activity, RNA polymerase II-specific"/>
    <property type="evidence" value="ECO:0007669"/>
    <property type="project" value="TreeGrafter"/>
</dbReference>
<feature type="region of interest" description="Disordered" evidence="6">
    <location>
        <begin position="1"/>
        <end position="47"/>
    </location>
</feature>
<evidence type="ECO:0000256" key="6">
    <source>
        <dbReference type="SAM" id="MobiDB-lite"/>
    </source>
</evidence>